<dbReference type="Gene3D" id="3.10.105.10">
    <property type="entry name" value="Dipeptide-binding Protein, Domain 3"/>
    <property type="match status" value="1"/>
</dbReference>
<dbReference type="InterPro" id="IPR030678">
    <property type="entry name" value="Peptide/Ni-bd"/>
</dbReference>
<dbReference type="PANTHER" id="PTHR30290">
    <property type="entry name" value="PERIPLASMIC BINDING COMPONENT OF ABC TRANSPORTER"/>
    <property type="match status" value="1"/>
</dbReference>
<dbReference type="InterPro" id="IPR000914">
    <property type="entry name" value="SBP_5_dom"/>
</dbReference>
<gene>
    <name evidence="3" type="ORF">KSZ_24340</name>
</gene>
<feature type="domain" description="Solute-binding protein family 5" evidence="2">
    <location>
        <begin position="93"/>
        <end position="464"/>
    </location>
</feature>
<evidence type="ECO:0000256" key="1">
    <source>
        <dbReference type="SAM" id="SignalP"/>
    </source>
</evidence>
<evidence type="ECO:0000259" key="2">
    <source>
        <dbReference type="Pfam" id="PF00496"/>
    </source>
</evidence>
<reference evidence="3 4" key="1">
    <citation type="journal article" date="2021" name="Int. J. Syst. Evol. Microbiol.">
        <title>Reticulibacter mediterranei gen. nov., sp. nov., within the new family Reticulibacteraceae fam. nov., and Ktedonospora formicarum gen. nov., sp. nov., Ktedonobacter robiniae sp. nov., Dictyobacter formicarum sp. nov. and Dictyobacter arantiisoli sp. nov., belonging to the class Ktedonobacteria.</title>
        <authorList>
            <person name="Yabe S."/>
            <person name="Zheng Y."/>
            <person name="Wang C.M."/>
            <person name="Sakai Y."/>
            <person name="Abe K."/>
            <person name="Yokota A."/>
            <person name="Donadio S."/>
            <person name="Cavaletti L."/>
            <person name="Monciardini P."/>
        </authorList>
    </citation>
    <scope>NUCLEOTIDE SEQUENCE [LARGE SCALE GENOMIC DNA]</scope>
    <source>
        <strain evidence="3 4">SOSP1-9</strain>
    </source>
</reference>
<dbReference type="InterPro" id="IPR020610">
    <property type="entry name" value="Thiolase_AS"/>
</dbReference>
<dbReference type="PROSITE" id="PS00099">
    <property type="entry name" value="THIOLASE_3"/>
    <property type="match status" value="1"/>
</dbReference>
<dbReference type="Gene3D" id="3.90.76.10">
    <property type="entry name" value="Dipeptide-binding Protein, Domain 1"/>
    <property type="match status" value="1"/>
</dbReference>
<dbReference type="InterPro" id="IPR039424">
    <property type="entry name" value="SBP_5"/>
</dbReference>
<name>A0ABQ3VFJ8_9CHLR</name>
<organism evidence="3 4">
    <name type="scientific">Dictyobacter formicarum</name>
    <dbReference type="NCBI Taxonomy" id="2778368"/>
    <lineage>
        <taxon>Bacteria</taxon>
        <taxon>Bacillati</taxon>
        <taxon>Chloroflexota</taxon>
        <taxon>Ktedonobacteria</taxon>
        <taxon>Ktedonobacterales</taxon>
        <taxon>Dictyobacteraceae</taxon>
        <taxon>Dictyobacter</taxon>
    </lineage>
</organism>
<dbReference type="CDD" id="cd08509">
    <property type="entry name" value="PBP2_TmCBP_oligosaccharides_like"/>
    <property type="match status" value="1"/>
</dbReference>
<dbReference type="Pfam" id="PF00496">
    <property type="entry name" value="SBP_bac_5"/>
    <property type="match status" value="1"/>
</dbReference>
<dbReference type="EMBL" id="BNJJ01000006">
    <property type="protein sequence ID" value="GHO84428.1"/>
    <property type="molecule type" value="Genomic_DNA"/>
</dbReference>
<feature type="chain" id="PRO_5046338266" evidence="1">
    <location>
        <begin position="33"/>
        <end position="567"/>
    </location>
</feature>
<sequence length="567" mass="62471">MTPQSLTTSYKRKGGTKAWLFSLLLILGAALAACGGGGNGTSQSSSHNNYLTIQTGPNGDFTRNFGPYAPNANPGTQGMVYETLLYVNGFSNKVTPWLATDYKFSSDNKTLTFTLRQNVKWSDGKPFSSADVAFTLNLLKKYPAADSNGLWNYFNSVTTPDDHTVVINMKKVYTPILWNVGGTTYIVPEHLWQNVGDPTKYTNPNPVGTGPFVLKNFSSQLIDYTKNTSYWQSGLPKVDELRYPSYNSNQSLELDMDKGVLDWVSLYTPNLQKGYVDRDPAHNKYWFPPNNAVSLIMNLTKAPFNNVNVRKAISIALDRDQMSKVAESNFEAVGSPTGLLLPAQKDYLASDYQNTTWQAPNVAEATKLMESAGYKKGSDGIYVGPDGKKLSFNLNVVTGWSDWVTMCQMINSQLKAIGIQTNVSALSYASYINALNMGSFDMSIGSFGAGPTPFYSFNSMLSKAKSAPIGQQAASNFERWMDPATEKLLDQYATTTDLNAQKQAIQGLEKIMVEQVPVVTLVNGAAWNEYSTKNFTGWPSVDNPYAVPPPWQYPDAEQVVLHLTPVQ</sequence>
<keyword evidence="4" id="KW-1185">Reference proteome</keyword>
<evidence type="ECO:0000313" key="3">
    <source>
        <dbReference type="EMBL" id="GHO84428.1"/>
    </source>
</evidence>
<keyword evidence="1" id="KW-0732">Signal</keyword>
<dbReference type="Gene3D" id="3.40.190.10">
    <property type="entry name" value="Periplasmic binding protein-like II"/>
    <property type="match status" value="1"/>
</dbReference>
<dbReference type="SUPFAM" id="SSF53850">
    <property type="entry name" value="Periplasmic binding protein-like II"/>
    <property type="match status" value="1"/>
</dbReference>
<evidence type="ECO:0000313" key="4">
    <source>
        <dbReference type="Proteomes" id="UP000635565"/>
    </source>
</evidence>
<dbReference type="PIRSF" id="PIRSF002741">
    <property type="entry name" value="MppA"/>
    <property type="match status" value="1"/>
</dbReference>
<dbReference type="RefSeq" id="WP_201362047.1">
    <property type="nucleotide sequence ID" value="NZ_BNJJ01000006.1"/>
</dbReference>
<accession>A0ABQ3VFJ8</accession>
<protein>
    <submittedName>
        <fullName evidence="3">Peptide ABC transporter substrate-binding protein</fullName>
    </submittedName>
</protein>
<feature type="signal peptide" evidence="1">
    <location>
        <begin position="1"/>
        <end position="32"/>
    </location>
</feature>
<dbReference type="Proteomes" id="UP000635565">
    <property type="component" value="Unassembled WGS sequence"/>
</dbReference>
<proteinExistence type="predicted"/>
<comment type="caution">
    <text evidence="3">The sequence shown here is derived from an EMBL/GenBank/DDBJ whole genome shotgun (WGS) entry which is preliminary data.</text>
</comment>